<protein>
    <submittedName>
        <fullName evidence="4">Phospho-2-dehydro-3-deoxyheptonate aldolase</fullName>
        <ecNumber evidence="4">2.5.1.54</ecNumber>
    </submittedName>
</protein>
<organism evidence="4">
    <name type="scientific">candidate division TA06 bacterium ADurb.Bin131</name>
    <dbReference type="NCBI Taxonomy" id="1852827"/>
    <lineage>
        <taxon>Bacteria</taxon>
        <taxon>Bacteria division TA06</taxon>
    </lineage>
</organism>
<dbReference type="Pfam" id="PF00793">
    <property type="entry name" value="DAHP_synth_1"/>
    <property type="match status" value="1"/>
</dbReference>
<name>A0A1V6C451_UNCT6</name>
<dbReference type="EMBL" id="MWDQ01000150">
    <property type="protein sequence ID" value="OQB71702.1"/>
    <property type="molecule type" value="Genomic_DNA"/>
</dbReference>
<dbReference type="Gene3D" id="3.20.20.70">
    <property type="entry name" value="Aldolase class I"/>
    <property type="match status" value="1"/>
</dbReference>
<dbReference type="InterPro" id="IPR013785">
    <property type="entry name" value="Aldolase_TIM"/>
</dbReference>
<evidence type="ECO:0000313" key="4">
    <source>
        <dbReference type="EMBL" id="OQB71702.1"/>
    </source>
</evidence>
<keyword evidence="1 4" id="KW-0808">Transferase</keyword>
<feature type="domain" description="DAHP synthetase I/KDSA" evidence="2">
    <location>
        <begin position="93"/>
        <end position="328"/>
    </location>
</feature>
<dbReference type="NCBIfam" id="NF009239">
    <property type="entry name" value="PRK12595.1"/>
    <property type="match status" value="1"/>
</dbReference>
<dbReference type="PANTHER" id="PTHR43018">
    <property type="entry name" value="PHOSPHO-2-DEHYDRO-3-DEOXYHEPTONATE ALDOLASE"/>
    <property type="match status" value="1"/>
</dbReference>
<reference evidence="4" key="1">
    <citation type="submission" date="2017-02" db="EMBL/GenBank/DDBJ databases">
        <title>Delving into the versatile metabolic prowess of the omnipresent phylum Bacteroidetes.</title>
        <authorList>
            <person name="Nobu M.K."/>
            <person name="Mei R."/>
            <person name="Narihiro T."/>
            <person name="Kuroda K."/>
            <person name="Liu W.-T."/>
        </authorList>
    </citation>
    <scope>NUCLEOTIDE SEQUENCE</scope>
    <source>
        <strain evidence="4">ADurb.Bin131</strain>
    </source>
</reference>
<dbReference type="Pfam" id="PF18152">
    <property type="entry name" value="DAHP_snth_FXD"/>
    <property type="match status" value="1"/>
</dbReference>
<dbReference type="InterPro" id="IPR006268">
    <property type="entry name" value="DAHP_syn_2"/>
</dbReference>
<feature type="domain" description="DAHP synthase ferredoxin-like" evidence="3">
    <location>
        <begin position="4"/>
        <end position="69"/>
    </location>
</feature>
<dbReference type="NCBIfam" id="TIGR01361">
    <property type="entry name" value="DAHP_synth_Bsub"/>
    <property type="match status" value="1"/>
</dbReference>
<dbReference type="AlphaFoldDB" id="A0A1V6C451"/>
<dbReference type="GO" id="GO:0009073">
    <property type="term" value="P:aromatic amino acid family biosynthetic process"/>
    <property type="evidence" value="ECO:0007669"/>
    <property type="project" value="InterPro"/>
</dbReference>
<dbReference type="Gene3D" id="3.30.70.1140">
    <property type="entry name" value="Phospho-2-dehydro-3-deoxyheptonate aldolase, domain 1"/>
    <property type="match status" value="1"/>
</dbReference>
<dbReference type="PANTHER" id="PTHR43018:SF2">
    <property type="entry name" value="PHOSPHO-2-DEHYDRO-3-DEOXYHEPTONATE ALDOLASE"/>
    <property type="match status" value="1"/>
</dbReference>
<accession>A0A1V6C451</accession>
<dbReference type="NCBIfam" id="NF006421">
    <property type="entry name" value="PRK08673.1"/>
    <property type="match status" value="1"/>
</dbReference>
<dbReference type="SUPFAM" id="SSF51569">
    <property type="entry name" value="Aldolase"/>
    <property type="match status" value="1"/>
</dbReference>
<evidence type="ECO:0000256" key="1">
    <source>
        <dbReference type="ARBA" id="ARBA00022679"/>
    </source>
</evidence>
<proteinExistence type="predicted"/>
<sequence length="340" mass="37480">MADIIIMDGKCPEENINAVIDKIKMLGFDVNLSRGTEKIIIGIIGDTRELSEEVFVSFPGVIDVISILKDYKLVTREFHPADTTVFAGNIVIDNKHFVIAAGPCSVESYDQMFTTAVFIKNHNGKILRGGAYKPRTSPYSFVGLGKEGLAILKDVKNETGLPVITEVLAPEEVEIVADVADILQIGARNMYNYRLLERVGRTSIPVMLKRGFQATIGEFLSCAEYILKAGNNQVILCERGIRTFDSQFTRNCLDLSAIPVLKKESHLPVFVDPSHGTGKRELVIPMSRAAVAAGADGLIVEVHPKPEEALSDGYQSLTFDLFEKLIKEITPFIHIMGRII</sequence>
<evidence type="ECO:0000259" key="3">
    <source>
        <dbReference type="Pfam" id="PF18152"/>
    </source>
</evidence>
<evidence type="ECO:0000259" key="2">
    <source>
        <dbReference type="Pfam" id="PF00793"/>
    </source>
</evidence>
<dbReference type="EC" id="2.5.1.54" evidence="4"/>
<dbReference type="InterPro" id="IPR006218">
    <property type="entry name" value="DAHP1/KDSA"/>
</dbReference>
<dbReference type="GO" id="GO:0003849">
    <property type="term" value="F:3-deoxy-7-phosphoheptulonate synthase activity"/>
    <property type="evidence" value="ECO:0007669"/>
    <property type="project" value="UniProtKB-EC"/>
</dbReference>
<dbReference type="GO" id="GO:0016832">
    <property type="term" value="F:aldehyde-lyase activity"/>
    <property type="evidence" value="ECO:0007669"/>
    <property type="project" value="InterPro"/>
</dbReference>
<comment type="caution">
    <text evidence="4">The sequence shown here is derived from an EMBL/GenBank/DDBJ whole genome shotgun (WGS) entry which is preliminary data.</text>
</comment>
<dbReference type="Proteomes" id="UP000485562">
    <property type="component" value="Unassembled WGS sequence"/>
</dbReference>
<dbReference type="InterPro" id="IPR052899">
    <property type="entry name" value="Class-I_DAHP_synthase"/>
</dbReference>
<dbReference type="InterPro" id="IPR041071">
    <property type="entry name" value="DAHP_snth_FXD"/>
</dbReference>
<gene>
    <name evidence="4" type="primary">aroF</name>
    <name evidence="4" type="ORF">BWX89_01623</name>
</gene>